<sequence>MGKMCFQPSFPILLSECPSVHTSFLPALPLIPNDSLCLLSFFHMCFISPPSSPSFLSCILNLFLLCALISFIMYSLPCVLPFFSLSFIQCIQPLFILCVAPFFPPSLSFLVS</sequence>
<evidence type="ECO:0000313" key="2">
    <source>
        <dbReference type="EMBL" id="MEQ2286675.1"/>
    </source>
</evidence>
<keyword evidence="3" id="KW-1185">Reference proteome</keyword>
<dbReference type="EMBL" id="JAHRIP010019023">
    <property type="protein sequence ID" value="MEQ2286675.1"/>
    <property type="molecule type" value="Genomic_DNA"/>
</dbReference>
<keyword evidence="1" id="KW-0472">Membrane</keyword>
<feature type="transmembrane region" description="Helical" evidence="1">
    <location>
        <begin position="82"/>
        <end position="103"/>
    </location>
</feature>
<gene>
    <name evidence="2" type="ORF">AMECASPLE_004874</name>
</gene>
<evidence type="ECO:0000313" key="3">
    <source>
        <dbReference type="Proteomes" id="UP001469553"/>
    </source>
</evidence>
<reference evidence="2 3" key="1">
    <citation type="submission" date="2021-06" db="EMBL/GenBank/DDBJ databases">
        <authorList>
            <person name="Palmer J.M."/>
        </authorList>
    </citation>
    <scope>NUCLEOTIDE SEQUENCE [LARGE SCALE GENOMIC DNA]</scope>
    <source>
        <strain evidence="2 3">AS_MEX2019</strain>
        <tissue evidence="2">Muscle</tissue>
    </source>
</reference>
<accession>A0ABV0XYW9</accession>
<name>A0ABV0XYW9_9TELE</name>
<proteinExistence type="predicted"/>
<protein>
    <submittedName>
        <fullName evidence="2">Uncharacterized protein</fullName>
    </submittedName>
</protein>
<feature type="transmembrane region" description="Helical" evidence="1">
    <location>
        <begin position="54"/>
        <end position="76"/>
    </location>
</feature>
<dbReference type="Proteomes" id="UP001469553">
    <property type="component" value="Unassembled WGS sequence"/>
</dbReference>
<evidence type="ECO:0000256" key="1">
    <source>
        <dbReference type="SAM" id="Phobius"/>
    </source>
</evidence>
<organism evidence="2 3">
    <name type="scientific">Ameca splendens</name>
    <dbReference type="NCBI Taxonomy" id="208324"/>
    <lineage>
        <taxon>Eukaryota</taxon>
        <taxon>Metazoa</taxon>
        <taxon>Chordata</taxon>
        <taxon>Craniata</taxon>
        <taxon>Vertebrata</taxon>
        <taxon>Euteleostomi</taxon>
        <taxon>Actinopterygii</taxon>
        <taxon>Neopterygii</taxon>
        <taxon>Teleostei</taxon>
        <taxon>Neoteleostei</taxon>
        <taxon>Acanthomorphata</taxon>
        <taxon>Ovalentaria</taxon>
        <taxon>Atherinomorphae</taxon>
        <taxon>Cyprinodontiformes</taxon>
        <taxon>Goodeidae</taxon>
        <taxon>Ameca</taxon>
    </lineage>
</organism>
<keyword evidence="1" id="KW-1133">Transmembrane helix</keyword>
<comment type="caution">
    <text evidence="2">The sequence shown here is derived from an EMBL/GenBank/DDBJ whole genome shotgun (WGS) entry which is preliminary data.</text>
</comment>
<keyword evidence="1" id="KW-0812">Transmembrane</keyword>